<dbReference type="EMBL" id="LLZH01000200">
    <property type="protein sequence ID" value="KUL31748.1"/>
    <property type="molecule type" value="Genomic_DNA"/>
</dbReference>
<feature type="compositionally biased region" description="Polar residues" evidence="1">
    <location>
        <begin position="127"/>
        <end position="139"/>
    </location>
</feature>
<name>A0A101JRR4_9ACTN</name>
<evidence type="ECO:0000313" key="2">
    <source>
        <dbReference type="EMBL" id="KUL31748.1"/>
    </source>
</evidence>
<protein>
    <submittedName>
        <fullName evidence="2">Uncharacterized protein</fullName>
    </submittedName>
</protein>
<proteinExistence type="predicted"/>
<feature type="region of interest" description="Disordered" evidence="1">
    <location>
        <begin position="110"/>
        <end position="139"/>
    </location>
</feature>
<reference evidence="2 3" key="1">
    <citation type="submission" date="2015-10" db="EMBL/GenBank/DDBJ databases">
        <authorList>
            <person name="Gilbert D.G."/>
        </authorList>
    </citation>
    <scope>NUCLEOTIDE SEQUENCE [LARGE SCALE GENOMIC DNA]</scope>
    <source>
        <strain evidence="2 3">NRRL B-16712</strain>
    </source>
</reference>
<keyword evidence="3" id="KW-1185">Reference proteome</keyword>
<feature type="region of interest" description="Disordered" evidence="1">
    <location>
        <begin position="60"/>
        <end position="87"/>
    </location>
</feature>
<accession>A0A101JRR4</accession>
<dbReference type="AlphaFoldDB" id="A0A101JRR4"/>
<evidence type="ECO:0000256" key="1">
    <source>
        <dbReference type="SAM" id="MobiDB-lite"/>
    </source>
</evidence>
<evidence type="ECO:0000313" key="3">
    <source>
        <dbReference type="Proteomes" id="UP000053244"/>
    </source>
</evidence>
<organism evidence="2 3">
    <name type="scientific">Actinoplanes awajinensis subsp. mycoplanecinus</name>
    <dbReference type="NCBI Taxonomy" id="135947"/>
    <lineage>
        <taxon>Bacteria</taxon>
        <taxon>Bacillati</taxon>
        <taxon>Actinomycetota</taxon>
        <taxon>Actinomycetes</taxon>
        <taxon>Micromonosporales</taxon>
        <taxon>Micromonosporaceae</taxon>
        <taxon>Actinoplanes</taxon>
    </lineage>
</organism>
<sequence length="139" mass="14421">MTHPQPTSRAAWPLRWLLVVLTLTGLGLLQGAHCGAIHPPHLGVNTADRLDTTAHAGFAAGNDATHGDHPVGAERPASGASTEDCDAEARTTTFTIVSAAAVHPPVTITRIGATRPRPAPPRPRPVSTATLSQLGISRI</sequence>
<gene>
    <name evidence="2" type="ORF">ADL15_21475</name>
</gene>
<comment type="caution">
    <text evidence="2">The sequence shown here is derived from an EMBL/GenBank/DDBJ whole genome shotgun (WGS) entry which is preliminary data.</text>
</comment>
<dbReference type="Proteomes" id="UP000053244">
    <property type="component" value="Unassembled WGS sequence"/>
</dbReference>
<dbReference type="RefSeq" id="WP_067693983.1">
    <property type="nucleotide sequence ID" value="NZ_LLZH01000200.1"/>
</dbReference>